<dbReference type="PANTHER" id="PTHR46093:SF18">
    <property type="entry name" value="FIBRONECTIN TYPE-III DOMAIN-CONTAINING PROTEIN"/>
    <property type="match status" value="1"/>
</dbReference>
<dbReference type="SMART" id="SM00612">
    <property type="entry name" value="Kelch"/>
    <property type="match status" value="4"/>
</dbReference>
<dbReference type="PROSITE" id="PS51257">
    <property type="entry name" value="PROKAR_LIPOPROTEIN"/>
    <property type="match status" value="1"/>
</dbReference>
<feature type="chain" id="PRO_5005458906" description="Galactose oxidase" evidence="4">
    <location>
        <begin position="27"/>
        <end position="515"/>
    </location>
</feature>
<dbReference type="SUPFAM" id="SSF117281">
    <property type="entry name" value="Kelch motif"/>
    <property type="match status" value="2"/>
</dbReference>
<dbReference type="PANTHER" id="PTHR46093">
    <property type="entry name" value="ACYL-COA-BINDING DOMAIN-CONTAINING PROTEIN 5"/>
    <property type="match status" value="1"/>
</dbReference>
<evidence type="ECO:0000313" key="6">
    <source>
        <dbReference type="Proteomes" id="UP000067626"/>
    </source>
</evidence>
<keyword evidence="1" id="KW-0880">Kelch repeat</keyword>
<organism evidence="5 6">
    <name type="scientific">Chondromyces crocatus</name>
    <dbReference type="NCBI Taxonomy" id="52"/>
    <lineage>
        <taxon>Bacteria</taxon>
        <taxon>Pseudomonadati</taxon>
        <taxon>Myxococcota</taxon>
        <taxon>Polyangia</taxon>
        <taxon>Polyangiales</taxon>
        <taxon>Polyangiaceae</taxon>
        <taxon>Chondromyces</taxon>
    </lineage>
</organism>
<name>A0A0K1E5U4_CHOCO</name>
<evidence type="ECO:0008006" key="7">
    <source>
        <dbReference type="Google" id="ProtNLM"/>
    </source>
</evidence>
<dbReference type="KEGG" id="ccro:CMC5_003600"/>
<dbReference type="EMBL" id="CP012159">
    <property type="protein sequence ID" value="AKT36246.1"/>
    <property type="molecule type" value="Genomic_DNA"/>
</dbReference>
<evidence type="ECO:0000256" key="1">
    <source>
        <dbReference type="ARBA" id="ARBA00022441"/>
    </source>
</evidence>
<dbReference type="InterPro" id="IPR015915">
    <property type="entry name" value="Kelch-typ_b-propeller"/>
</dbReference>
<dbReference type="Gene3D" id="2.120.10.80">
    <property type="entry name" value="Kelch-type beta propeller"/>
    <property type="match status" value="2"/>
</dbReference>
<dbReference type="OrthoDB" id="3420153at2"/>
<sequence length="515" mass="53100">MRTPNRSTTLVTLGLSAAASSLVALAACSDSLHLDPQPTPPGSTSSGGQGGEGGGGAPCQSNSDCTFPSSVCDPDRGECVECLQHSDCSYAPGTICSQGKCSCPEPGANFCPTLGAPNQAGYQASRCVDLSVSTADCGACGHTCFGACNDGACADPWEPTSLVGAPTARFAHVAVWTGSRMIVWGGQAVDAGNANSGGIYDPVMRTWTPTSLANAPSGRRNATAVWTGARMLVWGGTNGSPLADGGIFDPVTNTWETLPASGLGARMGHTAIWSGDRMIVWGGFDGANNRDDGAAFNPTTRSWAPLSGSNRPHRRHQHSAIWSDSQKKMVIFGGLGFDELLNADDQYLNTLGAFSPSAGADGTWEVGSTTNAPTARYGHTAVSAETYMLVWGGLGDLGLLNSGGRYDVVAAGWSAMHPEAPSPRYLHSAAWLGSARRMVIWGGHDGSTYLDNGGAYDNVNNRWHLDVSRGPSARGQHTAVVTDDDTMILWGGTGPSGSLNSGGILKPTALGAGSN</sequence>
<dbReference type="InterPro" id="IPR006652">
    <property type="entry name" value="Kelch_1"/>
</dbReference>
<dbReference type="RefSeq" id="WP_050428795.1">
    <property type="nucleotide sequence ID" value="NZ_CP012159.1"/>
</dbReference>
<dbReference type="Proteomes" id="UP000067626">
    <property type="component" value="Chromosome"/>
</dbReference>
<protein>
    <recommendedName>
        <fullName evidence="7">Galactose oxidase</fullName>
    </recommendedName>
</protein>
<feature type="signal peptide" evidence="4">
    <location>
        <begin position="1"/>
        <end position="26"/>
    </location>
</feature>
<keyword evidence="4" id="KW-0732">Signal</keyword>
<gene>
    <name evidence="5" type="ORF">CMC5_003600</name>
</gene>
<keyword evidence="2" id="KW-0677">Repeat</keyword>
<evidence type="ECO:0000256" key="4">
    <source>
        <dbReference type="SAM" id="SignalP"/>
    </source>
</evidence>
<reference evidence="5 6" key="1">
    <citation type="submission" date="2015-07" db="EMBL/GenBank/DDBJ databases">
        <title>Genome analysis of myxobacterium Chondromyces crocatus Cm c5 reveals a high potential for natural compound synthesis and the genetic basis for the loss of fruiting body formation.</title>
        <authorList>
            <person name="Zaburannyi N."/>
            <person name="Bunk B."/>
            <person name="Maier J."/>
            <person name="Overmann J."/>
            <person name="Mueller R."/>
        </authorList>
    </citation>
    <scope>NUCLEOTIDE SEQUENCE [LARGE SCALE GENOMIC DNA]</scope>
    <source>
        <strain evidence="5 6">Cm c5</strain>
    </source>
</reference>
<feature type="compositionally biased region" description="Gly residues" evidence="3">
    <location>
        <begin position="45"/>
        <end position="55"/>
    </location>
</feature>
<keyword evidence="6" id="KW-1185">Reference proteome</keyword>
<dbReference type="Pfam" id="PF24681">
    <property type="entry name" value="Kelch_KLHDC2_KLHL20_DRC7"/>
    <property type="match status" value="1"/>
</dbReference>
<feature type="region of interest" description="Disordered" evidence="3">
    <location>
        <begin position="34"/>
        <end position="55"/>
    </location>
</feature>
<accession>A0A0K1E5U4</accession>
<dbReference type="AlphaFoldDB" id="A0A0K1E5U4"/>
<evidence type="ECO:0000256" key="2">
    <source>
        <dbReference type="ARBA" id="ARBA00022737"/>
    </source>
</evidence>
<evidence type="ECO:0000256" key="3">
    <source>
        <dbReference type="SAM" id="MobiDB-lite"/>
    </source>
</evidence>
<evidence type="ECO:0000313" key="5">
    <source>
        <dbReference type="EMBL" id="AKT36246.1"/>
    </source>
</evidence>
<proteinExistence type="predicted"/>
<dbReference type="STRING" id="52.CMC5_003600"/>